<evidence type="ECO:0000256" key="1">
    <source>
        <dbReference type="SAM" id="Coils"/>
    </source>
</evidence>
<sequence length="171" mass="20017">MENYTTFIGLIVAILGLAAVILNLIVNNKQIRRENLLERRRLEEENAKKLELLNIEKEEEERKNEVLQMSMNIIADYVENELTKRLSSYVTTDELKILDSDLKEYVSEKLKLLDGINTETSDSIKDKVQKTIAEAFGIQLFENSIDTSGFENFFSNRVERRIKEYYKRKDS</sequence>
<name>A0A841MRR9_9BACT</name>
<dbReference type="EMBL" id="JACIJO010000003">
    <property type="protein sequence ID" value="MBB6327364.1"/>
    <property type="molecule type" value="Genomic_DNA"/>
</dbReference>
<evidence type="ECO:0000256" key="2">
    <source>
        <dbReference type="SAM" id="Phobius"/>
    </source>
</evidence>
<keyword evidence="4" id="KW-1185">Reference proteome</keyword>
<organism evidence="3 4">
    <name type="scientific">Algoriphagus iocasae</name>
    <dbReference type="NCBI Taxonomy" id="1836499"/>
    <lineage>
        <taxon>Bacteria</taxon>
        <taxon>Pseudomonadati</taxon>
        <taxon>Bacteroidota</taxon>
        <taxon>Cytophagia</taxon>
        <taxon>Cytophagales</taxon>
        <taxon>Cyclobacteriaceae</taxon>
        <taxon>Algoriphagus</taxon>
    </lineage>
</organism>
<reference evidence="3 4" key="1">
    <citation type="submission" date="2020-08" db="EMBL/GenBank/DDBJ databases">
        <title>Genomic Encyclopedia of Type Strains, Phase IV (KMG-IV): sequencing the most valuable type-strain genomes for metagenomic binning, comparative biology and taxonomic classification.</title>
        <authorList>
            <person name="Goeker M."/>
        </authorList>
    </citation>
    <scope>NUCLEOTIDE SEQUENCE [LARGE SCALE GENOMIC DNA]</scope>
    <source>
        <strain evidence="3 4">DSM 102044</strain>
    </source>
</reference>
<comment type="caution">
    <text evidence="3">The sequence shown here is derived from an EMBL/GenBank/DDBJ whole genome shotgun (WGS) entry which is preliminary data.</text>
</comment>
<keyword evidence="2" id="KW-1133">Transmembrane helix</keyword>
<evidence type="ECO:0000313" key="4">
    <source>
        <dbReference type="Proteomes" id="UP000588604"/>
    </source>
</evidence>
<keyword evidence="2" id="KW-0472">Membrane</keyword>
<feature type="transmembrane region" description="Helical" evidence="2">
    <location>
        <begin position="6"/>
        <end position="26"/>
    </location>
</feature>
<accession>A0A841MRR9</accession>
<protein>
    <submittedName>
        <fullName evidence="3">Uncharacterized protein</fullName>
    </submittedName>
</protein>
<proteinExistence type="predicted"/>
<gene>
    <name evidence="3" type="ORF">FHS59_003007</name>
</gene>
<keyword evidence="2" id="KW-0812">Transmembrane</keyword>
<evidence type="ECO:0000313" key="3">
    <source>
        <dbReference type="EMBL" id="MBB6327364.1"/>
    </source>
</evidence>
<keyword evidence="1" id="KW-0175">Coiled coil</keyword>
<dbReference type="RefSeq" id="WP_184496195.1">
    <property type="nucleotide sequence ID" value="NZ_JACIJO010000003.1"/>
</dbReference>
<feature type="coiled-coil region" evidence="1">
    <location>
        <begin position="26"/>
        <end position="70"/>
    </location>
</feature>
<dbReference type="Proteomes" id="UP000588604">
    <property type="component" value="Unassembled WGS sequence"/>
</dbReference>
<dbReference type="AlphaFoldDB" id="A0A841MRR9"/>